<dbReference type="PANTHER" id="PTHR21015:SF28">
    <property type="entry name" value="SLL1722 PROTEIN"/>
    <property type="match status" value="1"/>
</dbReference>
<dbReference type="Pfam" id="PF04101">
    <property type="entry name" value="Glyco_tran_28_C"/>
    <property type="match status" value="1"/>
</dbReference>
<dbReference type="Proteomes" id="UP000061432">
    <property type="component" value="Chromosome"/>
</dbReference>
<dbReference type="STRING" id="270351.Maq22A_c23930"/>
<protein>
    <submittedName>
        <fullName evidence="3">Glycosyltransferase 28 domain protein</fullName>
    </submittedName>
</protein>
<dbReference type="GO" id="GO:0005975">
    <property type="term" value="P:carbohydrate metabolic process"/>
    <property type="evidence" value="ECO:0007669"/>
    <property type="project" value="InterPro"/>
</dbReference>
<dbReference type="AlphaFoldDB" id="A0A0C6F4S9"/>
<reference evidence="4" key="2">
    <citation type="submission" date="2015-01" db="EMBL/GenBank/DDBJ databases">
        <title>Complete genome sequence of Methylobacterium aquaticum strain 22A.</title>
        <authorList>
            <person name="Tani A."/>
            <person name="Ogura Y."/>
            <person name="Hayashi T."/>
        </authorList>
    </citation>
    <scope>NUCLEOTIDE SEQUENCE [LARGE SCALE GENOMIC DNA]</scope>
    <source>
        <strain evidence="4">MA-22A</strain>
    </source>
</reference>
<dbReference type="InterPro" id="IPR007235">
    <property type="entry name" value="Glyco_trans_28_C"/>
</dbReference>
<dbReference type="PATRIC" id="fig|270351.10.peg.4602"/>
<feature type="compositionally biased region" description="Basic and acidic residues" evidence="1">
    <location>
        <begin position="345"/>
        <end position="355"/>
    </location>
</feature>
<keyword evidence="3" id="KW-0808">Transferase</keyword>
<dbReference type="KEGG" id="maqu:Maq22A_c23930"/>
<dbReference type="Gene3D" id="3.40.50.2000">
    <property type="entry name" value="Glycogen Phosphorylase B"/>
    <property type="match status" value="1"/>
</dbReference>
<feature type="compositionally biased region" description="Basic residues" evidence="1">
    <location>
        <begin position="356"/>
        <end position="373"/>
    </location>
</feature>
<evidence type="ECO:0000313" key="4">
    <source>
        <dbReference type="Proteomes" id="UP000061432"/>
    </source>
</evidence>
<evidence type="ECO:0000256" key="1">
    <source>
        <dbReference type="SAM" id="MobiDB-lite"/>
    </source>
</evidence>
<accession>A0A0C6F4S9</accession>
<dbReference type="InterPro" id="IPR011330">
    <property type="entry name" value="Glyco_hydro/deAcase_b/a-brl"/>
</dbReference>
<name>A0A0C6F4S9_9HYPH</name>
<feature type="compositionally biased region" description="Pro residues" evidence="1">
    <location>
        <begin position="8"/>
        <end position="20"/>
    </location>
</feature>
<reference evidence="3 4" key="1">
    <citation type="journal article" date="2015" name="Genome Announc.">
        <title>Complete Genome Sequence of Methylobacterium aquaticum Strain 22A, Isolated from Racomitrium japonicum Moss.</title>
        <authorList>
            <person name="Tani A."/>
            <person name="Ogura Y."/>
            <person name="Hayashi T."/>
            <person name="Kimbara K."/>
        </authorList>
    </citation>
    <scope>NUCLEOTIDE SEQUENCE [LARGE SCALE GENOMIC DNA]</scope>
    <source>
        <strain evidence="3 4">MA-22A</strain>
    </source>
</reference>
<feature type="compositionally biased region" description="Gly residues" evidence="1">
    <location>
        <begin position="321"/>
        <end position="334"/>
    </location>
</feature>
<evidence type="ECO:0000259" key="2">
    <source>
        <dbReference type="Pfam" id="PF04101"/>
    </source>
</evidence>
<feature type="compositionally biased region" description="Low complexity" evidence="1">
    <location>
        <begin position="279"/>
        <end position="296"/>
    </location>
</feature>
<feature type="compositionally biased region" description="Low complexity" evidence="1">
    <location>
        <begin position="21"/>
        <end position="37"/>
    </location>
</feature>
<feature type="compositionally biased region" description="Low complexity" evidence="1">
    <location>
        <begin position="244"/>
        <end position="257"/>
    </location>
</feature>
<proteinExistence type="predicted"/>
<dbReference type="SUPFAM" id="SSF53756">
    <property type="entry name" value="UDP-Glycosyltransferase/glycogen phosphorylase"/>
    <property type="match status" value="1"/>
</dbReference>
<feature type="region of interest" description="Disordered" evidence="1">
    <location>
        <begin position="1037"/>
        <end position="1069"/>
    </location>
</feature>
<feature type="compositionally biased region" description="Basic and acidic residues" evidence="1">
    <location>
        <begin position="182"/>
        <end position="191"/>
    </location>
</feature>
<feature type="region of interest" description="Disordered" evidence="1">
    <location>
        <begin position="163"/>
        <end position="410"/>
    </location>
</feature>
<dbReference type="GO" id="GO:0016758">
    <property type="term" value="F:hexosyltransferase activity"/>
    <property type="evidence" value="ECO:0007669"/>
    <property type="project" value="InterPro"/>
</dbReference>
<evidence type="ECO:0000313" key="3">
    <source>
        <dbReference type="EMBL" id="BAQ47726.1"/>
    </source>
</evidence>
<feature type="region of interest" description="Disordered" evidence="1">
    <location>
        <begin position="1"/>
        <end position="118"/>
    </location>
</feature>
<dbReference type="Gene3D" id="3.20.20.370">
    <property type="entry name" value="Glycoside hydrolase/deacetylase"/>
    <property type="match status" value="1"/>
</dbReference>
<sequence length="1069" mass="110554">MPSTCWPAIPPSEPASPPRHSPASRPSSAPRPGSTPSLACSATRPGDDPRRLLRAAQGPGPPGALRRAHDGAAPPAGAGGGGLRPGGRQHPAHPRSRRGAASGREGGIAGRGRTPDRRLVFRPARALVHLPRLLQGAGLDRPGGRRGVRHHLRGGGGVAFAQARERPARAGPCGRGGGARCRRPDPGDEPPRPAGARGRAAGAPGAGGTAALPRLCGVADQRGRPDARSPAPPHRRDDARGRQARLLPAAGRGAGAARRTRLDPRRRRRRSGRGGGDGPARPVRRPGAPARRGGARCALDPLRHRRPPGLAGRQRGLRHGAPGGAGPWLPGGGRRLWRRAGRGAGRADRPGDAPRRRGRPRRRDPHPRRPTRPARRDARGRPRLRARGAQPRPGRRDPARHALPPPAGTPGMSRILIAVTHLLGAGHLTRAAALARAFAGAGHTVTLVSGGMPVALPRLDGVRLVQLPPLRIVGTAFTTLLDPDGAPVSAERLAARRDGLVAAFAEAAPDAVITELYPFGRRVLAPEFEALVEAVRAAVPRPLLLASIRDILATPSRPDRIAATHARLTAYDAVLVHGDPAFLPLDASWPVTPDLAPRLRYTGYVDDGEAAPAPNGPRSGIVVSGGSSAAGLPLQEAAVAAAILTPGLSWRVLVGRAVPEPAFAALRDAAPANAVVERARPDFRALLAGAALSVSQAGYNTVLDLLRSGCPAVLVPFEAGHETEQRLRADTLAAHGLARVLPEGALTAESLAGAVQAALLPGVRHAIACDGARRSVAIVAAMRDGAGSHLSLPPSIDFTPLTEALDRAAGEGRAIALWWRDDDAVAHTPALDRLLALAARTGWPVALAAVPARAEPSLAARLADEAGVDLLVHGLAHADYAPPGARKAEFGPHRPLAVLRADAAEALALARARLGPRLLPVLVPPWNRLAPDLPGILPEIGYRGLSAAAPVAPVPGLVQAHAAVDPVAWRSGGGLADPDGVIARAAAAVAGGGPVGLLTHHLVQDDATWAFCARFLDRLADRAAKSRPPTISRAAALFANPPLPVSQPGPIFRGDPGAPPPREDSTASG</sequence>
<dbReference type="SUPFAM" id="SSF88713">
    <property type="entry name" value="Glycoside hydrolase/deacetylase"/>
    <property type="match status" value="1"/>
</dbReference>
<feature type="compositionally biased region" description="Low complexity" evidence="1">
    <location>
        <begin position="194"/>
        <end position="214"/>
    </location>
</feature>
<feature type="domain" description="Glycosyl transferase family 28 C-terminal" evidence="2">
    <location>
        <begin position="683"/>
        <end position="761"/>
    </location>
</feature>
<dbReference type="PANTHER" id="PTHR21015">
    <property type="entry name" value="UDP-N-ACETYLGLUCOSAMINE--N-ACETYLMURAMYL-(PENTAPEPTIDE) PYROPHOSPHORYL-UNDECAPRENOL N-ACETYLGLUCOSAMINE TRANSFERASE 1"/>
    <property type="match status" value="1"/>
</dbReference>
<dbReference type="EMBL" id="AP014704">
    <property type="protein sequence ID" value="BAQ47726.1"/>
    <property type="molecule type" value="Genomic_DNA"/>
</dbReference>
<gene>
    <name evidence="3" type="ORF">Maq22A_c23930</name>
</gene>
<organism evidence="3 4">
    <name type="scientific">Methylobacterium aquaticum</name>
    <dbReference type="NCBI Taxonomy" id="270351"/>
    <lineage>
        <taxon>Bacteria</taxon>
        <taxon>Pseudomonadati</taxon>
        <taxon>Pseudomonadota</taxon>
        <taxon>Alphaproteobacteria</taxon>
        <taxon>Hyphomicrobiales</taxon>
        <taxon>Methylobacteriaceae</taxon>
        <taxon>Methylobacterium</taxon>
    </lineage>
</organism>